<feature type="topological domain" description="Cytoplasmic" evidence="6">
    <location>
        <begin position="27"/>
        <end position="574"/>
    </location>
</feature>
<keyword evidence="6" id="KW-0132">Cell division</keyword>
<feature type="transmembrane region" description="Helical" evidence="7">
    <location>
        <begin position="6"/>
        <end position="26"/>
    </location>
</feature>
<proteinExistence type="inferred from homology"/>
<gene>
    <name evidence="6 8" type="primary">ezrA</name>
    <name evidence="8" type="ORF">JHK64_03245</name>
</gene>
<dbReference type="EMBL" id="JAENBP010000003">
    <property type="protein sequence ID" value="MBJ8349648.1"/>
    <property type="molecule type" value="Genomic_DNA"/>
</dbReference>
<accession>A0A934PA21</accession>
<feature type="topological domain" description="Extracellular" evidence="6">
    <location>
        <begin position="1"/>
        <end position="7"/>
    </location>
</feature>
<evidence type="ECO:0000313" key="9">
    <source>
        <dbReference type="Proteomes" id="UP000644875"/>
    </source>
</evidence>
<evidence type="ECO:0000256" key="5">
    <source>
        <dbReference type="ARBA" id="ARBA00023210"/>
    </source>
</evidence>
<comment type="function">
    <text evidence="6">Negative regulator of FtsZ ring formation; modulates the frequency and position of FtsZ ring formation. Inhibits FtsZ ring formation at polar sites. Interacts either with FtsZ or with one of its binding partners to promote depolymerization.</text>
</comment>
<dbReference type="AlphaFoldDB" id="A0A934PA21"/>
<dbReference type="GO" id="GO:0005940">
    <property type="term" value="C:septin ring"/>
    <property type="evidence" value="ECO:0007669"/>
    <property type="project" value="InterPro"/>
</dbReference>
<dbReference type="GO" id="GO:0000917">
    <property type="term" value="P:division septum assembly"/>
    <property type="evidence" value="ECO:0007669"/>
    <property type="project" value="UniProtKB-KW"/>
</dbReference>
<keyword evidence="2 6" id="KW-1133">Transmembrane helix</keyword>
<dbReference type="GO" id="GO:0005886">
    <property type="term" value="C:plasma membrane"/>
    <property type="evidence" value="ECO:0007669"/>
    <property type="project" value="UniProtKB-SubCell"/>
</dbReference>
<feature type="coiled-coil region" evidence="6">
    <location>
        <begin position="280"/>
        <end position="366"/>
    </location>
</feature>
<feature type="coiled-coil region" evidence="6">
    <location>
        <begin position="103"/>
        <end position="137"/>
    </location>
</feature>
<name>A0A934PA21_9STRE</name>
<evidence type="ECO:0000256" key="4">
    <source>
        <dbReference type="ARBA" id="ARBA00023136"/>
    </source>
</evidence>
<keyword evidence="6" id="KW-1003">Cell membrane</keyword>
<keyword evidence="3 6" id="KW-0175">Coiled coil</keyword>
<organism evidence="8 9">
    <name type="scientific">Streptococcus zalophi</name>
    <dbReference type="NCBI Taxonomy" id="640031"/>
    <lineage>
        <taxon>Bacteria</taxon>
        <taxon>Bacillati</taxon>
        <taxon>Bacillota</taxon>
        <taxon>Bacilli</taxon>
        <taxon>Lactobacillales</taxon>
        <taxon>Streptococcaceae</taxon>
        <taxon>Streptococcus</taxon>
    </lineage>
</organism>
<protein>
    <recommendedName>
        <fullName evidence="6">Septation ring formation regulator EzrA</fullName>
    </recommendedName>
</protein>
<dbReference type="InterPro" id="IPR010379">
    <property type="entry name" value="EzrA"/>
</dbReference>
<comment type="similarity">
    <text evidence="6">Belongs to the EzrA family.</text>
</comment>
<evidence type="ECO:0000256" key="6">
    <source>
        <dbReference type="HAMAP-Rule" id="MF_00728"/>
    </source>
</evidence>
<dbReference type="Pfam" id="PF06160">
    <property type="entry name" value="EzrA"/>
    <property type="match status" value="1"/>
</dbReference>
<evidence type="ECO:0000256" key="7">
    <source>
        <dbReference type="SAM" id="Phobius"/>
    </source>
</evidence>
<sequence length="574" mass="66097">MTSGIVLLIVGIVLLVIIAYLIGAIIRRRNDGLIAKLEERKQELFDLPVNDEIEEVKSLHLIGQSQTAFREWNQKWVDLSLNSFSDIENHIFEAENLNATFNFFKAKNEINSIESQLNLVEEDIKGIREALEVLKEQEGKNSSRVTHALDMYETLQNDIAENADNYGPTMTEIGKQLKNIQGEFSQFVTLNSSGDPIEAANILERAEEHTIALGQITEKIPAIVTKLEDDFPDQLDDLETGYGRLLEEDYQFIEDDIEVRFQEIREAIAKTIEDLSSLDLDKAESSNQDIQENVDSLYALFEKEITAFKEVNKEKVVIPKFINHNKENNQKLIDEYQRLSHRYLLNERNSEKLKGFQEQLSTMESETASIVDAIEEKKEPFSVLRASLAKIHENLLEIEQEQFAILESFKDIETLEETSRQTLDNYINKLHIIKRYMEKKNLPGIPQYFLSTFFTTSSQLEALRDELSRGRVDINIVLKLTDAATGALATLEETTYQVIENATLTEQLLQYSNRYRSFEPSVQESFEKALELFENHFDYQASFEEISYALETVEPGVTERFVTSYEKTREKVGF</sequence>
<reference evidence="8 9" key="1">
    <citation type="journal article" date="2021" name="Int. J. Syst. Evol. Microbiol.">
        <title>Streptococcus vicugnae sp. nov., isolated from faeces of alpacas (Vicugna pacos) and cattle (Bos taurus), Streptococcus zalophi sp. nov., and Streptococcus pacificus sp. nov., isolated from respiratory tract of California sea lions (Zalophus californianus).</title>
        <authorList>
            <person name="Volokhov D.V."/>
            <person name="Zagorodnyaya T.A."/>
            <person name="Shen Z."/>
            <person name="Blom J."/>
            <person name="Furtak V.A."/>
            <person name="Eisenberg T."/>
            <person name="Fan P."/>
            <person name="Jeong K.C."/>
            <person name="Gao Y."/>
            <person name="Zhang S."/>
            <person name="Amselle M."/>
        </authorList>
    </citation>
    <scope>NUCLEOTIDE SEQUENCE [LARGE SCALE GENOMIC DNA]</scope>
    <source>
        <strain evidence="9">CSL7508-lung</strain>
    </source>
</reference>
<comment type="caution">
    <text evidence="8">The sequence shown here is derived from an EMBL/GenBank/DDBJ whole genome shotgun (WGS) entry which is preliminary data.</text>
</comment>
<evidence type="ECO:0000256" key="1">
    <source>
        <dbReference type="ARBA" id="ARBA00022692"/>
    </source>
</evidence>
<dbReference type="HAMAP" id="MF_00728">
    <property type="entry name" value="EzrA"/>
    <property type="match status" value="1"/>
</dbReference>
<keyword evidence="4 6" id="KW-0472">Membrane</keyword>
<dbReference type="NCBIfam" id="NF003410">
    <property type="entry name" value="PRK04778.1-4"/>
    <property type="match status" value="1"/>
</dbReference>
<keyword evidence="1 6" id="KW-0812">Transmembrane</keyword>
<evidence type="ECO:0000313" key="8">
    <source>
        <dbReference type="EMBL" id="MBJ8349648.1"/>
    </source>
</evidence>
<keyword evidence="9" id="KW-1185">Reference proteome</keyword>
<dbReference type="RefSeq" id="WP_199567574.1">
    <property type="nucleotide sequence ID" value="NZ_JAENBP010000003.1"/>
</dbReference>
<dbReference type="Proteomes" id="UP000644875">
    <property type="component" value="Unassembled WGS sequence"/>
</dbReference>
<dbReference type="NCBIfam" id="NF003407">
    <property type="entry name" value="PRK04778.1-1"/>
    <property type="match status" value="1"/>
</dbReference>
<keyword evidence="5 6" id="KW-0717">Septation</keyword>
<evidence type="ECO:0000256" key="2">
    <source>
        <dbReference type="ARBA" id="ARBA00022989"/>
    </source>
</evidence>
<dbReference type="GO" id="GO:0000921">
    <property type="term" value="P:septin ring assembly"/>
    <property type="evidence" value="ECO:0007669"/>
    <property type="project" value="InterPro"/>
</dbReference>
<comment type="subcellular location">
    <subcellularLocation>
        <location evidence="6">Cell membrane</location>
        <topology evidence="6">Single-pass membrane protein</topology>
    </subcellularLocation>
    <text evidence="6">Colocalized with FtsZ to the nascent septal site.</text>
</comment>
<evidence type="ECO:0000256" key="3">
    <source>
        <dbReference type="ARBA" id="ARBA00023054"/>
    </source>
</evidence>
<keyword evidence="6" id="KW-0131">Cell cycle</keyword>